<gene>
    <name evidence="6" type="ORF">DK427_17130</name>
</gene>
<dbReference type="InterPro" id="IPR009057">
    <property type="entry name" value="Homeodomain-like_sf"/>
</dbReference>
<dbReference type="InterPro" id="IPR025996">
    <property type="entry name" value="MT1864/Rv1816-like_C"/>
</dbReference>
<protein>
    <submittedName>
        <fullName evidence="6">TetR/AcrR family transcriptional regulator</fullName>
    </submittedName>
</protein>
<evidence type="ECO:0000256" key="4">
    <source>
        <dbReference type="PROSITE-ProRule" id="PRU00335"/>
    </source>
</evidence>
<evidence type="ECO:0000256" key="1">
    <source>
        <dbReference type="ARBA" id="ARBA00023015"/>
    </source>
</evidence>
<keyword evidence="3" id="KW-0804">Transcription</keyword>
<keyword evidence="1" id="KW-0805">Transcription regulation</keyword>
<dbReference type="EMBL" id="CP029551">
    <property type="protein sequence ID" value="AWN37235.1"/>
    <property type="molecule type" value="Genomic_DNA"/>
</dbReference>
<evidence type="ECO:0000256" key="2">
    <source>
        <dbReference type="ARBA" id="ARBA00023125"/>
    </source>
</evidence>
<dbReference type="KEGG" id="meti:DK427_17130"/>
<feature type="domain" description="HTH tetR-type" evidence="5">
    <location>
        <begin position="13"/>
        <end position="73"/>
    </location>
</feature>
<dbReference type="GO" id="GO:0000976">
    <property type="term" value="F:transcription cis-regulatory region binding"/>
    <property type="evidence" value="ECO:0007669"/>
    <property type="project" value="TreeGrafter"/>
</dbReference>
<dbReference type="Proteomes" id="UP000246058">
    <property type="component" value="Chromosome"/>
</dbReference>
<evidence type="ECO:0000256" key="3">
    <source>
        <dbReference type="ARBA" id="ARBA00023163"/>
    </source>
</evidence>
<dbReference type="InterPro" id="IPR050109">
    <property type="entry name" value="HTH-type_TetR-like_transc_reg"/>
</dbReference>
<dbReference type="InterPro" id="IPR036271">
    <property type="entry name" value="Tet_transcr_reg_TetR-rel_C_sf"/>
</dbReference>
<dbReference type="PROSITE" id="PS50977">
    <property type="entry name" value="HTH_TETR_2"/>
    <property type="match status" value="1"/>
</dbReference>
<name>A0A2U8VU73_9HYPH</name>
<dbReference type="PANTHER" id="PTHR30055:SF234">
    <property type="entry name" value="HTH-TYPE TRANSCRIPTIONAL REGULATOR BETI"/>
    <property type="match status" value="1"/>
</dbReference>
<sequence>MDPSADRRGERRAALREALIGAAERTVAEQGLAALRARDLARAAGCAVGAIYTVFPDLDALALAVNLRTLNLFDAALGPVDAPAPDRPAGGGTVGATADPRAAADALVRLGLAYLAFAQAHPLRWDALFRHRPPPGQRAPDWYVAEQARLFSRIERPLAALRPDLPEPERSLLARSLFSATHGIVALGLDEQRMALPAATLRVQLETLVRAMAAGLMSQRPGEFTFGA</sequence>
<dbReference type="RefSeq" id="WP_109952314.1">
    <property type="nucleotide sequence ID" value="NZ_CP029551.1"/>
</dbReference>
<dbReference type="PANTHER" id="PTHR30055">
    <property type="entry name" value="HTH-TYPE TRANSCRIPTIONAL REGULATOR RUTR"/>
    <property type="match status" value="1"/>
</dbReference>
<accession>A0A2U8VU73</accession>
<dbReference type="OrthoDB" id="7223515at2"/>
<dbReference type="Pfam" id="PF00440">
    <property type="entry name" value="TetR_N"/>
    <property type="match status" value="1"/>
</dbReference>
<dbReference type="SUPFAM" id="SSF46689">
    <property type="entry name" value="Homeodomain-like"/>
    <property type="match status" value="1"/>
</dbReference>
<dbReference type="Gene3D" id="1.10.357.10">
    <property type="entry name" value="Tetracycline Repressor, domain 2"/>
    <property type="match status" value="1"/>
</dbReference>
<evidence type="ECO:0000259" key="5">
    <source>
        <dbReference type="PROSITE" id="PS50977"/>
    </source>
</evidence>
<dbReference type="InterPro" id="IPR001647">
    <property type="entry name" value="HTH_TetR"/>
</dbReference>
<evidence type="ECO:0000313" key="7">
    <source>
        <dbReference type="Proteomes" id="UP000246058"/>
    </source>
</evidence>
<proteinExistence type="predicted"/>
<dbReference type="SUPFAM" id="SSF48498">
    <property type="entry name" value="Tetracyclin repressor-like, C-terminal domain"/>
    <property type="match status" value="1"/>
</dbReference>
<reference evidence="6 7" key="1">
    <citation type="submission" date="2018-05" db="EMBL/GenBank/DDBJ databases">
        <title>Complete Genome Sequence of Methylobacterium sp. 17Sr1-43.</title>
        <authorList>
            <person name="Srinivasan S."/>
        </authorList>
    </citation>
    <scope>NUCLEOTIDE SEQUENCE [LARGE SCALE GENOMIC DNA]</scope>
    <source>
        <strain evidence="6 7">17Sr1-43</strain>
    </source>
</reference>
<organism evidence="6 7">
    <name type="scientific">Methylobacterium radiodurans</name>
    <dbReference type="NCBI Taxonomy" id="2202828"/>
    <lineage>
        <taxon>Bacteria</taxon>
        <taxon>Pseudomonadati</taxon>
        <taxon>Pseudomonadota</taxon>
        <taxon>Alphaproteobacteria</taxon>
        <taxon>Hyphomicrobiales</taxon>
        <taxon>Methylobacteriaceae</taxon>
        <taxon>Methylobacterium</taxon>
    </lineage>
</organism>
<keyword evidence="2 4" id="KW-0238">DNA-binding</keyword>
<dbReference type="AlphaFoldDB" id="A0A2U8VU73"/>
<keyword evidence="7" id="KW-1185">Reference proteome</keyword>
<dbReference type="Pfam" id="PF13305">
    <property type="entry name" value="TetR_C_33"/>
    <property type="match status" value="1"/>
</dbReference>
<dbReference type="GO" id="GO:0003700">
    <property type="term" value="F:DNA-binding transcription factor activity"/>
    <property type="evidence" value="ECO:0007669"/>
    <property type="project" value="TreeGrafter"/>
</dbReference>
<feature type="DNA-binding region" description="H-T-H motif" evidence="4">
    <location>
        <begin position="36"/>
        <end position="55"/>
    </location>
</feature>
<evidence type="ECO:0000313" key="6">
    <source>
        <dbReference type="EMBL" id="AWN37235.1"/>
    </source>
</evidence>